<sequence>MFLFLVLSFKMMAQSDIIIKNQTANDNVISIASESERPAAMLLKSYLDKSFTNLFLIQNEKKQLEKNATIYLSISKLKTDNSFVIKSDEKDIFLIAPNIKLLRYAVYTLLESWGYRKFTAKETYIPKLDKITFPKNTEQYYKPSFEYRVLLYPDAYDEDFRDWHKLDWHLNDFNVWGHSFGKLLPPKEHFKTNPSFFALYEGYRNDESLCMTNDTVVDIVIKNMQKVISQNPNAQFYSVSQNDDVVYCECQKCSSINNKYGGPQGSLYYFLNKIAKHFPKTKIVTLAYLHTFKPPKRLKLQSNLYTLICPIELNRGIAIENDNTSKSFRKTLEDWNKTSSHLYLWDYTVQFSNYLSPFPNIHTFSDNYKFFKNNNIKGLFVQGYADIPGDFTELRQYLLAKLLWNSDIDINAVTDDFLRGFYGNAAPYIKKYLNLLTENQQKSNSFLDIYSGPVQSRNTFLSPEAMDQYDILINEAELAVLQDSTLEPRVQKLRLALEYVFFEQSKFYGKDQHGMFTINENGEKSIRKGLTERVLNFTKRCSELGIYELSEAGLSPEEYYEDWLEITNNSSPHLGENLKVDFITTPAEEFTGKGTYGLVDGARGYKDYNINWIGWYGTNPEIELLTNKLNFNRIKINFLDDQRHWIFLPKKISIYGFNNNEWSLITEELTEDLTQNTDIKINSIVLNHKNFTKFNKLKIIIENQDDLPIWRKRKQKKPMVMIDEIELYKI</sequence>
<keyword evidence="2" id="KW-1185">Reference proteome</keyword>
<dbReference type="PANTHER" id="PTHR47406">
    <property type="entry name" value="COAGULATION FACTOR 5/8 TYPE, C-TERMINAL"/>
    <property type="match status" value="1"/>
</dbReference>
<dbReference type="PANTHER" id="PTHR47406:SF2">
    <property type="entry name" value="ALPHA GLUCURONIDASE N-TERMINAL DOMAIN-CONTAINING PROTEIN"/>
    <property type="match status" value="1"/>
</dbReference>
<protein>
    <recommendedName>
        <fullName evidence="3">DUF4838 domain-containing protein</fullName>
    </recommendedName>
</protein>
<dbReference type="EMBL" id="FNMV01000002">
    <property type="protein sequence ID" value="SDW37310.1"/>
    <property type="molecule type" value="Genomic_DNA"/>
</dbReference>
<evidence type="ECO:0008006" key="3">
    <source>
        <dbReference type="Google" id="ProtNLM"/>
    </source>
</evidence>
<organism evidence="1 2">
    <name type="scientific">Flavobacterium degerlachei</name>
    <dbReference type="NCBI Taxonomy" id="229203"/>
    <lineage>
        <taxon>Bacteria</taxon>
        <taxon>Pseudomonadati</taxon>
        <taxon>Bacteroidota</taxon>
        <taxon>Flavobacteriia</taxon>
        <taxon>Flavobacteriales</taxon>
        <taxon>Flavobacteriaceae</taxon>
        <taxon>Flavobacterium</taxon>
    </lineage>
</organism>
<dbReference type="STRING" id="229203.SAMN05444338_102228"/>
<dbReference type="Proteomes" id="UP000198569">
    <property type="component" value="Unassembled WGS sequence"/>
</dbReference>
<evidence type="ECO:0000313" key="1">
    <source>
        <dbReference type="EMBL" id="SDW37310.1"/>
    </source>
</evidence>
<accession>A0A1H2T0I1</accession>
<gene>
    <name evidence="1" type="ORF">SAMN05444338_102228</name>
</gene>
<dbReference type="AlphaFoldDB" id="A0A1H2T0I1"/>
<dbReference type="Pfam" id="PF16126">
    <property type="entry name" value="DUF4838"/>
    <property type="match status" value="1"/>
</dbReference>
<evidence type="ECO:0000313" key="2">
    <source>
        <dbReference type="Proteomes" id="UP000198569"/>
    </source>
</evidence>
<dbReference type="InterPro" id="IPR032287">
    <property type="entry name" value="DUF4838"/>
</dbReference>
<proteinExistence type="predicted"/>
<reference evidence="2" key="1">
    <citation type="submission" date="2016-10" db="EMBL/GenBank/DDBJ databases">
        <authorList>
            <person name="Varghese N."/>
            <person name="Submissions S."/>
        </authorList>
    </citation>
    <scope>NUCLEOTIDE SEQUENCE [LARGE SCALE GENOMIC DNA]</scope>
    <source>
        <strain evidence="2">DSM 15718</strain>
    </source>
</reference>
<name>A0A1H2T0I1_9FLAO</name>